<dbReference type="Gene3D" id="3.40.50.300">
    <property type="entry name" value="P-loop containing nucleotide triphosphate hydrolases"/>
    <property type="match status" value="2"/>
</dbReference>
<dbReference type="PANTHER" id="PTHR32114:SF2">
    <property type="entry name" value="ABC TRANSPORTER ABCH.3"/>
    <property type="match status" value="1"/>
</dbReference>
<proteinExistence type="inferred from homology"/>
<sequence length="1064" mass="123482">MQPMQLNLKNFGPYKEANIDFRQFEDRGLFLISGKTGSGKTTIFDAMCYALYGVTSGGLRQGKEMRSNFAEPSTPTEVSFRFQHNQSIYQLFRMPEQTLQKKRGEGTREQPAKVVLTIYDLQGIEKEEFKKQKEIQAYIESLLHLNAAQFCQIVLLPQGEFRRFLNANSNEKETVLRKLFATDIYREFAFQIKERKKIQQASLAEEEKSIELLLKQANWHERYQKQVSETQNVEAIVAYLLEQQNFYHDQIKLQNKQVETKRKEYDVLMDQLQKEQVLLGYYAEHEKLQEKQRVQKMQQTAMQKLQDEIAQIKWSIEHQETFLRLTEVRKELLDAQKECSARQQMLKEAQEEKRLFQEKVTHISQQEKKYQAKREQVVQMEQLLPLIGKIDEQSQMKTYYEEQLKVQTAAYENCQKKIDEQAFQLQQLAQLIQKEPQLLKQQNQLERSIERVQGLIEQSQKGAKLFEAGNELQQSVEEKQFESIQLEQLVTLKEAEYAQLKSDWASAQIARLSLDLLEGEPCPVCGSTEHPKPHFQSAAVSKEVLAKLEQDYARVEDERMQLLEKWMQSKQQLASNQEKLRINQKEYAKEKDKVIVRLADFRESNTHIVMPDSFSESKSAWKEFLDCLNKQKQIVEREQQDTLATLIEIEKKQAEYTSNAEQNKLAIQDLEGLKATLAETKQQLGQFASSLDSLKQQLPTKWQGINFAEKIEANKKAIRQYETDKKATEVAYQNSANVVLRFQTESKSKDTYKAQTEQQLVRLSERFAKVLSEQSATLTEKDFEELYQKKNRLPEWSQQLETYQTEQQRIQLEAKSLEHKIAGRQKPEIVELEQRIAREKEALNPLEKAVLILEQTVAQNQRIYQSIVEKRTQIKRQWQILAELNQLSEVVSGDGTQSKLSLERFVLQSYMEEVLRVANGYFMNLSNQRYSFELNVQDGSYKSQTGLAINVYDDNVGEVRSVNTLSGGESFIAALALSLSLAEVVQQQSGGVTIDTLFIDEGFGSLDEESLEMAMEALEQIQSQGRMIGIISHVKELKERIPQQLKVKTKGTGQSVIAYQTEFE</sequence>
<accession>A0A430AH15</accession>
<comment type="subunit">
    <text evidence="2">Heterodimer of SbcC and SbcD.</text>
</comment>
<dbReference type="Pfam" id="PF13558">
    <property type="entry name" value="SbcC_Walker_B"/>
    <property type="match status" value="1"/>
</dbReference>
<name>A0A430AH15_9ENTE</name>
<protein>
    <recommendedName>
        <fullName evidence="3">Nuclease SbcCD subunit C</fullName>
    </recommendedName>
</protein>
<evidence type="ECO:0000256" key="4">
    <source>
        <dbReference type="SAM" id="Coils"/>
    </source>
</evidence>
<keyword evidence="4" id="KW-0175">Coiled coil</keyword>
<dbReference type="AlphaFoldDB" id="A0A430AH15"/>
<dbReference type="GO" id="GO:0016887">
    <property type="term" value="F:ATP hydrolysis activity"/>
    <property type="evidence" value="ECO:0007669"/>
    <property type="project" value="InterPro"/>
</dbReference>
<dbReference type="EMBL" id="NGJZ01000002">
    <property type="protein sequence ID" value="RSU07236.1"/>
    <property type="molecule type" value="Genomic_DNA"/>
</dbReference>
<feature type="coiled-coil region" evidence="4">
    <location>
        <begin position="332"/>
        <end position="383"/>
    </location>
</feature>
<comment type="similarity">
    <text evidence="1">Belongs to the SMC family. SbcC subfamily.</text>
</comment>
<dbReference type="Pfam" id="PF13476">
    <property type="entry name" value="AAA_23"/>
    <property type="match status" value="1"/>
</dbReference>
<dbReference type="InterPro" id="IPR027417">
    <property type="entry name" value="P-loop_NTPase"/>
</dbReference>
<evidence type="ECO:0000313" key="7">
    <source>
        <dbReference type="Proteomes" id="UP000288669"/>
    </source>
</evidence>
<dbReference type="OrthoDB" id="9795626at2"/>
<dbReference type="InterPro" id="IPR038729">
    <property type="entry name" value="Rad50/SbcC_AAA"/>
</dbReference>
<dbReference type="RefSeq" id="WP_126825013.1">
    <property type="nucleotide sequence ID" value="NZ_JBHLWU010000002.1"/>
</dbReference>
<evidence type="ECO:0000313" key="6">
    <source>
        <dbReference type="EMBL" id="RSU07236.1"/>
    </source>
</evidence>
<keyword evidence="7" id="KW-1185">Reference proteome</keyword>
<evidence type="ECO:0000256" key="2">
    <source>
        <dbReference type="ARBA" id="ARBA00011322"/>
    </source>
</evidence>
<organism evidence="6 7">
    <name type="scientific">Vagococcus entomophilus</name>
    <dbReference type="NCBI Taxonomy" id="1160095"/>
    <lineage>
        <taxon>Bacteria</taxon>
        <taxon>Bacillati</taxon>
        <taxon>Bacillota</taxon>
        <taxon>Bacilli</taxon>
        <taxon>Lactobacillales</taxon>
        <taxon>Enterococcaceae</taxon>
        <taxon>Vagococcus</taxon>
    </lineage>
</organism>
<evidence type="ECO:0000259" key="5">
    <source>
        <dbReference type="Pfam" id="PF13476"/>
    </source>
</evidence>
<dbReference type="PANTHER" id="PTHR32114">
    <property type="entry name" value="ABC TRANSPORTER ABCH.3"/>
    <property type="match status" value="1"/>
</dbReference>
<feature type="coiled-coil region" evidence="4">
    <location>
        <begin position="800"/>
        <end position="849"/>
    </location>
</feature>
<dbReference type="GO" id="GO:0006302">
    <property type="term" value="P:double-strand break repair"/>
    <property type="evidence" value="ECO:0007669"/>
    <property type="project" value="InterPro"/>
</dbReference>
<dbReference type="SUPFAM" id="SSF52540">
    <property type="entry name" value="P-loop containing nucleoside triphosphate hydrolases"/>
    <property type="match status" value="2"/>
</dbReference>
<evidence type="ECO:0000256" key="3">
    <source>
        <dbReference type="ARBA" id="ARBA00013368"/>
    </source>
</evidence>
<dbReference type="Proteomes" id="UP000288669">
    <property type="component" value="Unassembled WGS sequence"/>
</dbReference>
<gene>
    <name evidence="6" type="ORF">CBF30_08255</name>
</gene>
<comment type="caution">
    <text evidence="6">The sequence shown here is derived from an EMBL/GenBank/DDBJ whole genome shotgun (WGS) entry which is preliminary data.</text>
</comment>
<reference evidence="6 7" key="1">
    <citation type="submission" date="2017-05" db="EMBL/GenBank/DDBJ databases">
        <title>Vagococcus spp. assemblies.</title>
        <authorList>
            <person name="Gulvik C.A."/>
        </authorList>
    </citation>
    <scope>NUCLEOTIDE SEQUENCE [LARGE SCALE GENOMIC DNA]</scope>
    <source>
        <strain evidence="6 7">DSM 24756</strain>
    </source>
</reference>
<evidence type="ECO:0000256" key="1">
    <source>
        <dbReference type="ARBA" id="ARBA00006930"/>
    </source>
</evidence>
<feature type="coiled-coil region" evidence="4">
    <location>
        <begin position="538"/>
        <end position="565"/>
    </location>
</feature>
<feature type="coiled-coil region" evidence="4">
    <location>
        <begin position="255"/>
        <end position="308"/>
    </location>
</feature>
<feature type="coiled-coil region" evidence="4">
    <location>
        <begin position="663"/>
        <end position="697"/>
    </location>
</feature>
<feature type="domain" description="Rad50/SbcC-type AAA" evidence="5">
    <location>
        <begin position="5"/>
        <end position="216"/>
    </location>
</feature>